<keyword evidence="6" id="KW-1185">Reference proteome</keyword>
<evidence type="ECO:0000256" key="1">
    <source>
        <dbReference type="ARBA" id="ARBA00023015"/>
    </source>
</evidence>
<dbReference type="Gene3D" id="1.20.120.530">
    <property type="entry name" value="GntR ligand-binding domain-like"/>
    <property type="match status" value="1"/>
</dbReference>
<dbReference type="STRING" id="545501.BN997_00673"/>
<dbReference type="PRINTS" id="PR00035">
    <property type="entry name" value="HTHGNTR"/>
</dbReference>
<dbReference type="SUPFAM" id="SSF46785">
    <property type="entry name" value="Winged helix' DNA-binding domain"/>
    <property type="match status" value="1"/>
</dbReference>
<dbReference type="InterPro" id="IPR008920">
    <property type="entry name" value="TF_FadR/GntR_C"/>
</dbReference>
<dbReference type="GO" id="GO:0003700">
    <property type="term" value="F:DNA-binding transcription factor activity"/>
    <property type="evidence" value="ECO:0007669"/>
    <property type="project" value="InterPro"/>
</dbReference>
<dbReference type="Pfam" id="PF00392">
    <property type="entry name" value="GntR"/>
    <property type="match status" value="1"/>
</dbReference>
<dbReference type="Gene3D" id="1.10.10.10">
    <property type="entry name" value="Winged helix-like DNA-binding domain superfamily/Winged helix DNA-binding domain"/>
    <property type="match status" value="1"/>
</dbReference>
<dbReference type="InterPro" id="IPR036390">
    <property type="entry name" value="WH_DNA-bd_sf"/>
</dbReference>
<keyword evidence="2" id="KW-0238">DNA-binding</keyword>
<dbReference type="SMART" id="SM00895">
    <property type="entry name" value="FCD"/>
    <property type="match status" value="1"/>
</dbReference>
<dbReference type="PROSITE" id="PS50949">
    <property type="entry name" value="HTH_GNTR"/>
    <property type="match status" value="1"/>
</dbReference>
<dbReference type="Proteomes" id="UP000040453">
    <property type="component" value="Unassembled WGS sequence"/>
</dbReference>
<dbReference type="GO" id="GO:0003677">
    <property type="term" value="F:DNA binding"/>
    <property type="evidence" value="ECO:0007669"/>
    <property type="project" value="UniProtKB-KW"/>
</dbReference>
<dbReference type="EMBL" id="CDGG01000001">
    <property type="protein sequence ID" value="CEI80863.1"/>
    <property type="molecule type" value="Genomic_DNA"/>
</dbReference>
<keyword evidence="1" id="KW-0805">Transcription regulation</keyword>
<evidence type="ECO:0000256" key="2">
    <source>
        <dbReference type="ARBA" id="ARBA00023125"/>
    </source>
</evidence>
<accession>A0A0A1MCU1</accession>
<reference evidence="5 6" key="1">
    <citation type="submission" date="2014-11" db="EMBL/GenBank/DDBJ databases">
        <authorList>
            <person name="Urmite Genomes Urmite Genomes"/>
        </authorList>
    </citation>
    <scope>NUCLEOTIDE SEQUENCE [LARGE SCALE GENOMIC DNA]</scope>
    <source>
        <strain evidence="5 6">Oc5</strain>
    </source>
</reference>
<evidence type="ECO:0000259" key="4">
    <source>
        <dbReference type="PROSITE" id="PS50949"/>
    </source>
</evidence>
<dbReference type="Pfam" id="PF07729">
    <property type="entry name" value="FCD"/>
    <property type="match status" value="1"/>
</dbReference>
<dbReference type="CDD" id="cd07377">
    <property type="entry name" value="WHTH_GntR"/>
    <property type="match status" value="1"/>
</dbReference>
<dbReference type="SUPFAM" id="SSF48008">
    <property type="entry name" value="GntR ligand-binding domain-like"/>
    <property type="match status" value="1"/>
</dbReference>
<dbReference type="InterPro" id="IPR011711">
    <property type="entry name" value="GntR_C"/>
</dbReference>
<feature type="domain" description="HTH gntR-type" evidence="4">
    <location>
        <begin position="12"/>
        <end position="80"/>
    </location>
</feature>
<dbReference type="RefSeq" id="WP_042529648.1">
    <property type="nucleotide sequence ID" value="NZ_CDGG01000001.1"/>
</dbReference>
<sequence>MKPLFEKIPQRDSIREIIMNQFTKMIKEGELSIGDKIPPERNLAEQFGVGRSTIREAIKSMTSMGLLEARLGEGTFVRKVDSDDIKQQLQWGLYLDPVPFNELIELRKVLELETVKRAALNRTAEEIIELESWINEMKQEGKVHHNKKNDLMFHMTIAKASNNKMIYNLLDLIRMSLEEWFENVLKNPEHVKNSIAEHQLILEAIIQQDVAQAVKVMEAHLERGEQRLFEQINQNKDG</sequence>
<dbReference type="PANTHER" id="PTHR43537">
    <property type="entry name" value="TRANSCRIPTIONAL REGULATOR, GNTR FAMILY"/>
    <property type="match status" value="1"/>
</dbReference>
<dbReference type="SMART" id="SM00345">
    <property type="entry name" value="HTH_GNTR"/>
    <property type="match status" value="1"/>
</dbReference>
<proteinExistence type="predicted"/>
<gene>
    <name evidence="5" type="primary">lutR_1</name>
    <name evidence="5" type="ORF">BN997_00673</name>
</gene>
<dbReference type="AlphaFoldDB" id="A0A0A1MCU1"/>
<protein>
    <submittedName>
        <fullName evidence="5">HTH-type transcriptional regulator LutR</fullName>
    </submittedName>
</protein>
<evidence type="ECO:0000256" key="3">
    <source>
        <dbReference type="ARBA" id="ARBA00023163"/>
    </source>
</evidence>
<organism evidence="5 6">
    <name type="scientific">Oceanobacillus oncorhynchi</name>
    <dbReference type="NCBI Taxonomy" id="545501"/>
    <lineage>
        <taxon>Bacteria</taxon>
        <taxon>Bacillati</taxon>
        <taxon>Bacillota</taxon>
        <taxon>Bacilli</taxon>
        <taxon>Bacillales</taxon>
        <taxon>Bacillaceae</taxon>
        <taxon>Oceanobacillus</taxon>
    </lineage>
</organism>
<keyword evidence="3" id="KW-0804">Transcription</keyword>
<dbReference type="InterPro" id="IPR000524">
    <property type="entry name" value="Tscrpt_reg_HTH_GntR"/>
</dbReference>
<evidence type="ECO:0000313" key="6">
    <source>
        <dbReference type="Proteomes" id="UP000040453"/>
    </source>
</evidence>
<name>A0A0A1MCU1_9BACI</name>
<evidence type="ECO:0000313" key="5">
    <source>
        <dbReference type="EMBL" id="CEI80863.1"/>
    </source>
</evidence>
<dbReference type="PANTHER" id="PTHR43537:SF5">
    <property type="entry name" value="UXU OPERON TRANSCRIPTIONAL REGULATOR"/>
    <property type="match status" value="1"/>
</dbReference>
<dbReference type="InterPro" id="IPR036388">
    <property type="entry name" value="WH-like_DNA-bd_sf"/>
</dbReference>